<evidence type="ECO:0000313" key="1">
    <source>
        <dbReference type="EMBL" id="ERM95007.1"/>
    </source>
</evidence>
<reference evidence="2" key="1">
    <citation type="journal article" date="2013" name="Science">
        <title>The Amborella genome and the evolution of flowering plants.</title>
        <authorList>
            <consortium name="Amborella Genome Project"/>
        </authorList>
    </citation>
    <scope>NUCLEOTIDE SEQUENCE [LARGE SCALE GENOMIC DNA]</scope>
</reference>
<protein>
    <submittedName>
        <fullName evidence="1">Uncharacterized protein</fullName>
    </submittedName>
</protein>
<dbReference type="HOGENOM" id="CLU_1761216_0_0_1"/>
<dbReference type="Proteomes" id="UP000017836">
    <property type="component" value="Unassembled WGS sequence"/>
</dbReference>
<evidence type="ECO:0000313" key="2">
    <source>
        <dbReference type="Proteomes" id="UP000017836"/>
    </source>
</evidence>
<proteinExistence type="predicted"/>
<keyword evidence="2" id="KW-1185">Reference proteome</keyword>
<dbReference type="Gramene" id="ERM95007">
    <property type="protein sequence ID" value="ERM95007"/>
    <property type="gene ID" value="AMTR_s00009p00235690"/>
</dbReference>
<dbReference type="EMBL" id="KI397501">
    <property type="protein sequence ID" value="ERM95007.1"/>
    <property type="molecule type" value="Genomic_DNA"/>
</dbReference>
<accession>W1NGS2</accession>
<sequence length="148" mass="16373">MCCVPESALEQGAKRSWCARHSLDPSGFCDVHQKMLSKVYSALGMVGTRLAHSCPVPCAVKCKNTHGRARPSLDLCWSHIVHLAVHLSIVGCGMNRCFPRTLDYVVSRGYPAVILQTTRLHWTLALYALWTAWSLTVVLRPPCRPTGS</sequence>
<name>W1NGS2_AMBTC</name>
<gene>
    <name evidence="1" type="ORF">AMTR_s00009p00235690</name>
</gene>
<organism evidence="1 2">
    <name type="scientific">Amborella trichopoda</name>
    <dbReference type="NCBI Taxonomy" id="13333"/>
    <lineage>
        <taxon>Eukaryota</taxon>
        <taxon>Viridiplantae</taxon>
        <taxon>Streptophyta</taxon>
        <taxon>Embryophyta</taxon>
        <taxon>Tracheophyta</taxon>
        <taxon>Spermatophyta</taxon>
        <taxon>Magnoliopsida</taxon>
        <taxon>Amborellales</taxon>
        <taxon>Amborellaceae</taxon>
        <taxon>Amborella</taxon>
    </lineage>
</organism>
<dbReference type="AlphaFoldDB" id="W1NGS2"/>